<evidence type="ECO:0008006" key="7">
    <source>
        <dbReference type="Google" id="ProtNLM"/>
    </source>
</evidence>
<evidence type="ECO:0000256" key="4">
    <source>
        <dbReference type="ARBA" id="ARBA00023136"/>
    </source>
</evidence>
<accession>A0A653EX50</accession>
<feature type="transmembrane region" description="Helical" evidence="5">
    <location>
        <begin position="109"/>
        <end position="127"/>
    </location>
</feature>
<feature type="transmembrane region" description="Helical" evidence="5">
    <location>
        <begin position="84"/>
        <end position="103"/>
    </location>
</feature>
<organism evidence="6">
    <name type="scientific">Mycobacterium riyadhense</name>
    <dbReference type="NCBI Taxonomy" id="486698"/>
    <lineage>
        <taxon>Bacteria</taxon>
        <taxon>Bacillati</taxon>
        <taxon>Actinomycetota</taxon>
        <taxon>Actinomycetes</taxon>
        <taxon>Mycobacteriales</taxon>
        <taxon>Mycobacteriaceae</taxon>
        <taxon>Mycobacterium</taxon>
    </lineage>
</organism>
<evidence type="ECO:0000256" key="1">
    <source>
        <dbReference type="ARBA" id="ARBA00004141"/>
    </source>
</evidence>
<gene>
    <name evidence="6" type="ORF">BIN_B_04282</name>
</gene>
<dbReference type="RefSeq" id="WP_204802723.1">
    <property type="nucleotide sequence ID" value="NZ_CAJMWM010000001.1"/>
</dbReference>
<keyword evidence="3 5" id="KW-1133">Transmembrane helix</keyword>
<keyword evidence="4 5" id="KW-0472">Membrane</keyword>
<dbReference type="InterPro" id="IPR016944">
    <property type="entry name" value="UCP030066"/>
</dbReference>
<sequence length="137" mass="15154">MATLIEARAAAASRRRIIGYWVTTVLLAAEMLLGGTWGILRIPYARDMMQHLGYPDYFPVLLGVWYTLGGMALLAPGFPRLKEWAYAGATFVYTGAIVSHLAVDDHVRMVVAPLFFLALTCTSWALRPPSRRLAAAR</sequence>
<keyword evidence="2 5" id="KW-0812">Transmembrane</keyword>
<feature type="transmembrane region" description="Helical" evidence="5">
    <location>
        <begin position="57"/>
        <end position="77"/>
    </location>
</feature>
<evidence type="ECO:0000313" key="6">
    <source>
        <dbReference type="EMBL" id="VTP01913.1"/>
    </source>
</evidence>
<dbReference type="AlphaFoldDB" id="A0A653EX50"/>
<evidence type="ECO:0000256" key="5">
    <source>
        <dbReference type="SAM" id="Phobius"/>
    </source>
</evidence>
<dbReference type="InterPro" id="IPR032808">
    <property type="entry name" value="DoxX"/>
</dbReference>
<reference evidence="6" key="1">
    <citation type="submission" date="2019-05" db="EMBL/GenBank/DDBJ databases">
        <authorList>
            <person name="Naeem R."/>
            <person name="Antony C."/>
            <person name="Guan Q."/>
        </authorList>
    </citation>
    <scope>NUCLEOTIDE SEQUENCE</scope>
    <source>
        <strain evidence="6">2</strain>
    </source>
</reference>
<feature type="transmembrane region" description="Helical" evidence="5">
    <location>
        <begin position="18"/>
        <end position="37"/>
    </location>
</feature>
<dbReference type="GO" id="GO:0016020">
    <property type="term" value="C:membrane"/>
    <property type="evidence" value="ECO:0007669"/>
    <property type="project" value="UniProtKB-SubCell"/>
</dbReference>
<name>A0A653EX50_9MYCO</name>
<proteinExistence type="predicted"/>
<protein>
    <recommendedName>
        <fullName evidence="7">DoxX-like family protein</fullName>
    </recommendedName>
</protein>
<evidence type="ECO:0000256" key="3">
    <source>
        <dbReference type="ARBA" id="ARBA00022989"/>
    </source>
</evidence>
<dbReference type="Pfam" id="PF13564">
    <property type="entry name" value="DoxX_2"/>
    <property type="match status" value="1"/>
</dbReference>
<evidence type="ECO:0000256" key="2">
    <source>
        <dbReference type="ARBA" id="ARBA00022692"/>
    </source>
</evidence>
<comment type="subcellular location">
    <subcellularLocation>
        <location evidence="1">Membrane</location>
        <topology evidence="1">Multi-pass membrane protein</topology>
    </subcellularLocation>
</comment>
<dbReference type="PIRSF" id="PIRSF030066">
    <property type="entry name" value="UCP030066"/>
    <property type="match status" value="1"/>
</dbReference>
<dbReference type="EMBL" id="LR589124">
    <property type="protein sequence ID" value="VTP01913.1"/>
    <property type="molecule type" value="Genomic_DNA"/>
</dbReference>